<dbReference type="EMBL" id="JAAVMB010000013">
    <property type="protein sequence ID" value="NKC68666.1"/>
    <property type="molecule type" value="Genomic_DNA"/>
</dbReference>
<organism evidence="5 6">
    <name type="scientific">Vagococcus fluvialis</name>
    <dbReference type="NCBI Taxonomy" id="2738"/>
    <lineage>
        <taxon>Bacteria</taxon>
        <taxon>Bacillati</taxon>
        <taxon>Bacillota</taxon>
        <taxon>Bacilli</taxon>
        <taxon>Lactobacillales</taxon>
        <taxon>Enterococcaceae</taxon>
        <taxon>Vagococcus</taxon>
    </lineage>
</organism>
<dbReference type="InterPro" id="IPR007737">
    <property type="entry name" value="Mga_HTH"/>
</dbReference>
<name>A0A7X6I3L3_9ENTE</name>
<dbReference type="PANTHER" id="PTHR30185:SF18">
    <property type="entry name" value="TRANSCRIPTIONAL REGULATOR MTLR"/>
    <property type="match status" value="1"/>
</dbReference>
<keyword evidence="1" id="KW-0805">Transcription regulation</keyword>
<protein>
    <recommendedName>
        <fullName evidence="7">Mga-like protein with HTH domain</fullName>
    </recommendedName>
</protein>
<dbReference type="InterPro" id="IPR050661">
    <property type="entry name" value="BglG_antiterminators"/>
</dbReference>
<feature type="domain" description="Mga helix-turn-helix" evidence="3">
    <location>
        <begin position="75"/>
        <end position="138"/>
    </location>
</feature>
<keyword evidence="2" id="KW-0804">Transcription</keyword>
<dbReference type="Pfam" id="PF08280">
    <property type="entry name" value="HTH_Mga"/>
    <property type="match status" value="1"/>
</dbReference>
<dbReference type="RefSeq" id="WP_167807825.1">
    <property type="nucleotide sequence ID" value="NZ_JAAVMB010000013.1"/>
</dbReference>
<evidence type="ECO:0000259" key="4">
    <source>
        <dbReference type="Pfam" id="PF08280"/>
    </source>
</evidence>
<dbReference type="InterPro" id="IPR013199">
    <property type="entry name" value="HTH_Mga_DNA-bd_dom"/>
</dbReference>
<sequence>MKHILEPMYQRQIDILDYLLMHNKKISLNELSSLVNSSESTVLRDINYFQDNFSHSIQINRNNFKEIQLINTSSQQIKQIQSIILNSSLNIRVMTNIFLKPFETIDYYSTLLKTSNSSIYKSIKEINHKLKDYQIRIKRVSQKYFVSAHSEQLIRELLAIFWVETHLFNFKESISEHAEIVYELNDNYSEPFITNQLIKDYYLSFIFVSIVREKGKFFLTDSPLLPDNDSQEEIIKRIKKSIQYSPYIDNIFFNNRNFYKLTNYIQNELFNSENKEDSIPLFNLIRKIYENEISHQVPIKLFIGQLTFFHSELKKNRYVYREIKAIIFDIENILHVNLEAYLPLLSYILIVYYPSVLRFHAQNNEVIYVHSSLSRRHSHFLVHQLNTYFNDYYDFQVIETLEVASLKNRSLIITNSHKLNFPNAIIIDEYVTKRDFNKIEFQIVLFLNKESPLKLT</sequence>
<proteinExistence type="predicted"/>
<dbReference type="Proteomes" id="UP000521358">
    <property type="component" value="Unassembled WGS sequence"/>
</dbReference>
<feature type="domain" description="M protein trans-acting positive regulator (MGA) HTH" evidence="4">
    <location>
        <begin position="10"/>
        <end position="61"/>
    </location>
</feature>
<dbReference type="InterPro" id="IPR036388">
    <property type="entry name" value="WH-like_DNA-bd_sf"/>
</dbReference>
<comment type="caution">
    <text evidence="5">The sequence shown here is derived from an EMBL/GenBank/DDBJ whole genome shotgun (WGS) entry which is preliminary data.</text>
</comment>
<evidence type="ECO:0008006" key="7">
    <source>
        <dbReference type="Google" id="ProtNLM"/>
    </source>
</evidence>
<dbReference type="PANTHER" id="PTHR30185">
    <property type="entry name" value="CRYPTIC BETA-GLUCOSIDE BGL OPERON ANTITERMINATOR"/>
    <property type="match status" value="1"/>
</dbReference>
<evidence type="ECO:0000256" key="2">
    <source>
        <dbReference type="ARBA" id="ARBA00023163"/>
    </source>
</evidence>
<reference evidence="5 6" key="1">
    <citation type="submission" date="2020-03" db="EMBL/GenBank/DDBJ databases">
        <title>Bacterial samples isolated from urine from healthy bovine heifers (Gyr breed).</title>
        <authorList>
            <person name="Giannattasio-Ferraz S."/>
            <person name="Maskeri L."/>
            <person name="Penido A."/>
            <person name="Barbosa-Stancioli E.F."/>
            <person name="Putonti C."/>
        </authorList>
    </citation>
    <scope>NUCLEOTIDE SEQUENCE [LARGE SCALE GENOMIC DNA]</scope>
    <source>
        <strain evidence="5 6">UFMG-H7</strain>
    </source>
</reference>
<evidence type="ECO:0000313" key="6">
    <source>
        <dbReference type="Proteomes" id="UP000521358"/>
    </source>
</evidence>
<dbReference type="Gene3D" id="1.10.10.10">
    <property type="entry name" value="Winged helix-like DNA-binding domain superfamily/Winged helix DNA-binding domain"/>
    <property type="match status" value="1"/>
</dbReference>
<dbReference type="Pfam" id="PF05043">
    <property type="entry name" value="Mga"/>
    <property type="match status" value="1"/>
</dbReference>
<gene>
    <name evidence="5" type="ORF">HED35_11255</name>
</gene>
<evidence type="ECO:0000313" key="5">
    <source>
        <dbReference type="EMBL" id="NKC68666.1"/>
    </source>
</evidence>
<evidence type="ECO:0000259" key="3">
    <source>
        <dbReference type="Pfam" id="PF05043"/>
    </source>
</evidence>
<accession>A0A7X6I3L3</accession>
<dbReference type="AlphaFoldDB" id="A0A7X6I3L3"/>
<evidence type="ECO:0000256" key="1">
    <source>
        <dbReference type="ARBA" id="ARBA00023015"/>
    </source>
</evidence>